<dbReference type="InterPro" id="IPR017932">
    <property type="entry name" value="GATase_2_dom"/>
</dbReference>
<dbReference type="CDD" id="cd01991">
    <property type="entry name" value="Asn_synthase_B_C"/>
    <property type="match status" value="1"/>
</dbReference>
<dbReference type="PIRSF" id="PIRSF001589">
    <property type="entry name" value="Asn_synthetase_glu-h"/>
    <property type="match status" value="1"/>
</dbReference>
<dbReference type="NCBIfam" id="TIGR01536">
    <property type="entry name" value="asn_synth_AEB"/>
    <property type="match status" value="1"/>
</dbReference>
<dbReference type="InterPro" id="IPR006426">
    <property type="entry name" value="Asn_synth_AEB"/>
</dbReference>
<dbReference type="SUPFAM" id="SSF56235">
    <property type="entry name" value="N-terminal nucleophile aminohydrolases (Ntn hydrolases)"/>
    <property type="match status" value="1"/>
</dbReference>
<dbReference type="Gene3D" id="3.60.20.10">
    <property type="entry name" value="Glutamine Phosphoribosylpyrophosphate, subunit 1, domain 1"/>
    <property type="match status" value="1"/>
</dbReference>
<evidence type="ECO:0000313" key="9">
    <source>
        <dbReference type="EMBL" id="MCZ4244691.1"/>
    </source>
</evidence>
<dbReference type="RefSeq" id="WP_269427743.1">
    <property type="nucleotide sequence ID" value="NZ_JAPWGM010000003.1"/>
</dbReference>
<evidence type="ECO:0000256" key="5">
    <source>
        <dbReference type="ARBA" id="ARBA00022840"/>
    </source>
</evidence>
<feature type="domain" description="Glutamine amidotransferase type-2" evidence="8">
    <location>
        <begin position="2"/>
        <end position="214"/>
    </location>
</feature>
<evidence type="ECO:0000256" key="1">
    <source>
        <dbReference type="ARBA" id="ARBA00005187"/>
    </source>
</evidence>
<dbReference type="Pfam" id="PF00733">
    <property type="entry name" value="Asn_synthase"/>
    <property type="match status" value="1"/>
</dbReference>
<dbReference type="EMBL" id="JAPWGM010000003">
    <property type="protein sequence ID" value="MCZ4244691.1"/>
    <property type="molecule type" value="Genomic_DNA"/>
</dbReference>
<dbReference type="InterPro" id="IPR001962">
    <property type="entry name" value="Asn_synthase"/>
</dbReference>
<dbReference type="InterPro" id="IPR051786">
    <property type="entry name" value="ASN_synthetase/amidase"/>
</dbReference>
<evidence type="ECO:0000256" key="6">
    <source>
        <dbReference type="ARBA" id="ARBA00022962"/>
    </source>
</evidence>
<organism evidence="9 10">
    <name type="scientific">Pedobacter punctiformis</name>
    <dbReference type="NCBI Taxonomy" id="3004097"/>
    <lineage>
        <taxon>Bacteria</taxon>
        <taxon>Pseudomonadati</taxon>
        <taxon>Bacteroidota</taxon>
        <taxon>Sphingobacteriia</taxon>
        <taxon>Sphingobacteriales</taxon>
        <taxon>Sphingobacteriaceae</taxon>
        <taxon>Pedobacter</taxon>
    </lineage>
</organism>
<keyword evidence="4" id="KW-0547">Nucleotide-binding</keyword>
<sequence length="598" mass="68558">MCRIAGIIDQHQHQEQLKLDIQSMCNVMAHGGPDDEGFYQSPDNDLLFGHRRLALIDLSEGGHQPMVYENKYVISFNGEIYNYLILKEELQNEGFQFKSKSDTEVILAGFAHWGLLLFEKLKGMFAFALYDITKKTTYLVRDQSGIKPLYYSTDHNRLVFASEVKAFKNIAYQYEENPDWKIYFLAFGHIPEPYTTLNGVFSLPKAHFLIWNHESKKAEITSYLIEKTSPRVANKYEADTLVKNILEKSVSQHLISDAPIGVFLSGGIDSSLLTLIANQLQQTANQNLHTISINFDHKQFSEEQYQQIVLDQIKSHHASYTLNEAIFSEYFPKALVAMDQPTNDGINSWFVNFFAKENGLKAVLSGIGADELFGGYPSFKRMRLVKILSLLPNYILRQSKKINKQGLKRAYYLSYRNTIGKYLFLRGFFTPDEISALLNISVSKVDHILKNLSSPAIPQGLEKEEQASWLETNLYMQNQLLKDTDAMSMQHGVEVRVPYLDSDLIQAIKSIKNELKYKGSQPKSLLIDAFNNLLPRKIWDRPKMGFTFPFQYWLKTNPHFLNSLAGIENKKANNLIADFKNGNLHWSKAMALYQVFNT</sequence>
<comment type="catalytic activity">
    <reaction evidence="7">
        <text>L-aspartate + L-glutamine + ATP + H2O = L-asparagine + L-glutamate + AMP + diphosphate + H(+)</text>
        <dbReference type="Rhea" id="RHEA:12228"/>
        <dbReference type="ChEBI" id="CHEBI:15377"/>
        <dbReference type="ChEBI" id="CHEBI:15378"/>
        <dbReference type="ChEBI" id="CHEBI:29985"/>
        <dbReference type="ChEBI" id="CHEBI:29991"/>
        <dbReference type="ChEBI" id="CHEBI:30616"/>
        <dbReference type="ChEBI" id="CHEBI:33019"/>
        <dbReference type="ChEBI" id="CHEBI:58048"/>
        <dbReference type="ChEBI" id="CHEBI:58359"/>
        <dbReference type="ChEBI" id="CHEBI:456215"/>
        <dbReference type="EC" id="6.3.5.4"/>
    </reaction>
</comment>
<dbReference type="InterPro" id="IPR014729">
    <property type="entry name" value="Rossmann-like_a/b/a_fold"/>
</dbReference>
<dbReference type="PANTHER" id="PTHR43284:SF1">
    <property type="entry name" value="ASPARAGINE SYNTHETASE"/>
    <property type="match status" value="1"/>
</dbReference>
<evidence type="ECO:0000259" key="8">
    <source>
        <dbReference type="PROSITE" id="PS51278"/>
    </source>
</evidence>
<keyword evidence="10" id="KW-1185">Reference proteome</keyword>
<keyword evidence="5" id="KW-0067">ATP-binding</keyword>
<reference evidence="9" key="1">
    <citation type="submission" date="2022-12" db="EMBL/GenBank/DDBJ databases">
        <title>Genome sequence of HCMS5-2.</title>
        <authorList>
            <person name="Woo H."/>
        </authorList>
    </citation>
    <scope>NUCLEOTIDE SEQUENCE</scope>
    <source>
        <strain evidence="9">HCMS5-2</strain>
    </source>
</reference>
<protein>
    <recommendedName>
        <fullName evidence="3">asparagine synthase (glutamine-hydrolyzing)</fullName>
        <ecNumber evidence="3">6.3.5.4</ecNumber>
    </recommendedName>
</protein>
<evidence type="ECO:0000256" key="7">
    <source>
        <dbReference type="ARBA" id="ARBA00048741"/>
    </source>
</evidence>
<dbReference type="EC" id="6.3.5.4" evidence="3"/>
<keyword evidence="6" id="KW-0315">Glutamine amidotransferase</keyword>
<comment type="pathway">
    <text evidence="1">Amino-acid biosynthesis; L-asparagine biosynthesis; L-asparagine from L-aspartate (L-Gln route): step 1/1.</text>
</comment>
<dbReference type="InterPro" id="IPR029055">
    <property type="entry name" value="Ntn_hydrolases_N"/>
</dbReference>
<comment type="caution">
    <text evidence="9">The sequence shown here is derived from an EMBL/GenBank/DDBJ whole genome shotgun (WGS) entry which is preliminary data.</text>
</comment>
<name>A0ABT4LA16_9SPHI</name>
<dbReference type="SUPFAM" id="SSF52402">
    <property type="entry name" value="Adenine nucleotide alpha hydrolases-like"/>
    <property type="match status" value="1"/>
</dbReference>
<proteinExistence type="inferred from homology"/>
<dbReference type="PROSITE" id="PS51278">
    <property type="entry name" value="GATASE_TYPE_2"/>
    <property type="match status" value="1"/>
</dbReference>
<dbReference type="Pfam" id="PF13537">
    <property type="entry name" value="GATase_7"/>
    <property type="match status" value="1"/>
</dbReference>
<accession>A0ABT4LA16</accession>
<gene>
    <name evidence="9" type="primary">asnB</name>
    <name evidence="9" type="ORF">O0955_11830</name>
</gene>
<dbReference type="PANTHER" id="PTHR43284">
    <property type="entry name" value="ASPARAGINE SYNTHETASE (GLUTAMINE-HYDROLYZING)"/>
    <property type="match status" value="1"/>
</dbReference>
<keyword evidence="9" id="KW-0436">Ligase</keyword>
<evidence type="ECO:0000256" key="2">
    <source>
        <dbReference type="ARBA" id="ARBA00005752"/>
    </source>
</evidence>
<dbReference type="GO" id="GO:0004066">
    <property type="term" value="F:asparagine synthase (glutamine-hydrolyzing) activity"/>
    <property type="evidence" value="ECO:0007669"/>
    <property type="project" value="UniProtKB-EC"/>
</dbReference>
<dbReference type="CDD" id="cd00712">
    <property type="entry name" value="AsnB"/>
    <property type="match status" value="1"/>
</dbReference>
<evidence type="ECO:0000256" key="3">
    <source>
        <dbReference type="ARBA" id="ARBA00012737"/>
    </source>
</evidence>
<dbReference type="Gene3D" id="3.40.50.620">
    <property type="entry name" value="HUPs"/>
    <property type="match status" value="1"/>
</dbReference>
<evidence type="ECO:0000313" key="10">
    <source>
        <dbReference type="Proteomes" id="UP001144347"/>
    </source>
</evidence>
<evidence type="ECO:0000256" key="4">
    <source>
        <dbReference type="ARBA" id="ARBA00022741"/>
    </source>
</evidence>
<comment type="similarity">
    <text evidence="2">Belongs to the asparagine synthetase family.</text>
</comment>
<dbReference type="InterPro" id="IPR033738">
    <property type="entry name" value="AsnB_N"/>
</dbReference>
<dbReference type="Proteomes" id="UP001144347">
    <property type="component" value="Unassembled WGS sequence"/>
</dbReference>